<keyword evidence="3" id="KW-0805">Transcription regulation</keyword>
<dbReference type="GO" id="GO:0005524">
    <property type="term" value="F:ATP binding"/>
    <property type="evidence" value="ECO:0007669"/>
    <property type="project" value="UniProtKB-KW"/>
</dbReference>
<dbReference type="InterPro" id="IPR027417">
    <property type="entry name" value="P-loop_NTPase"/>
</dbReference>
<sequence>MGNRIHHQHWLISPVFFLDSRNRFKDKAWIRNDAGSIWANSSIGCGYKVMRKLLILSTAAVEDELIQKISAADWEVSQAQDSGEARGLLTEQTFRVGLILLFSCEPERSFQWIIDLVQARRKMQWVIALPRPCVERKTLSNLIAERCYDYQTLPIDAQRLTVTLGHAYGMAELDETHLRQQHESDTQFGQIGNSPVMQTLFRGIQKAAEVDVPILITGEVGTGKEQSARTIHEHSSRAAAPFVTVSCAAMPVNLLQSELFGHEKGAFAGASERHIGQIEAATGGTLFLDEIGDLAQELQVQLLRFLEEKKIRRLGGAKPIPTNVRVITATNTNLEQAVRDGRFREDLFYRLNVLHLRVPPLRERRGDVELLARHFFNKFAAEVKTVAKGFSRDALEVINRYDWPGNIRELMNRTRRAVLLSEGPYIAPGDLELERRSLGRGFVTLDEARMAADRETIQATLLRTRFNIARASQELNVSRMTLYRLMEKYDIRRDNG</sequence>
<dbReference type="SUPFAM" id="SSF52172">
    <property type="entry name" value="CheY-like"/>
    <property type="match status" value="1"/>
</dbReference>
<organism evidence="6 7">
    <name type="scientific">Candidatus Contendobacter odensis Run_B_J11</name>
    <dbReference type="NCBI Taxonomy" id="1400861"/>
    <lineage>
        <taxon>Bacteria</taxon>
        <taxon>Pseudomonadati</taxon>
        <taxon>Pseudomonadota</taxon>
        <taxon>Gammaproteobacteria</taxon>
        <taxon>Candidatus Competibacteraceae</taxon>
        <taxon>Candidatus Contendibacter</taxon>
    </lineage>
</organism>
<dbReference type="PANTHER" id="PTHR32071:SF120">
    <property type="entry name" value="TRANSCRIPTIONAL REGULATOR-RELATED"/>
    <property type="match status" value="1"/>
</dbReference>
<dbReference type="Proteomes" id="UP000019184">
    <property type="component" value="Unassembled WGS sequence"/>
</dbReference>
<dbReference type="PANTHER" id="PTHR32071">
    <property type="entry name" value="TRANSCRIPTIONAL REGULATORY PROTEIN"/>
    <property type="match status" value="1"/>
</dbReference>
<keyword evidence="4" id="KW-0804">Transcription</keyword>
<evidence type="ECO:0000259" key="5">
    <source>
        <dbReference type="PROSITE" id="PS50045"/>
    </source>
</evidence>
<dbReference type="InterPro" id="IPR002197">
    <property type="entry name" value="HTH_Fis"/>
</dbReference>
<dbReference type="Pfam" id="PF20161">
    <property type="entry name" value="VpsR"/>
    <property type="match status" value="1"/>
</dbReference>
<dbReference type="EMBL" id="CBTK010000079">
    <property type="protein sequence ID" value="CDH44499.1"/>
    <property type="molecule type" value="Genomic_DNA"/>
</dbReference>
<evidence type="ECO:0000256" key="3">
    <source>
        <dbReference type="ARBA" id="ARBA00023015"/>
    </source>
</evidence>
<evidence type="ECO:0000313" key="7">
    <source>
        <dbReference type="Proteomes" id="UP000019184"/>
    </source>
</evidence>
<dbReference type="Pfam" id="PF00158">
    <property type="entry name" value="Sigma54_activat"/>
    <property type="match status" value="1"/>
</dbReference>
<gene>
    <name evidence="6" type="ORF">BN874_170022</name>
</gene>
<reference evidence="6 7" key="1">
    <citation type="journal article" date="2014" name="ISME J.">
        <title>Candidatus Competibacter-lineage genomes retrieved from metagenomes reveal functional metabolic diversity.</title>
        <authorList>
            <person name="McIlroy S.J."/>
            <person name="Albertsen M."/>
            <person name="Andresen E.K."/>
            <person name="Saunders A.M."/>
            <person name="Kristiansen R."/>
            <person name="Stokholm-Bjerregaard M."/>
            <person name="Nielsen K.L."/>
            <person name="Nielsen P.H."/>
        </authorList>
    </citation>
    <scope>NUCLEOTIDE SEQUENCE [LARGE SCALE GENOMIC DNA]</scope>
    <source>
        <strain evidence="6 7">Run_B_J11</strain>
    </source>
</reference>
<protein>
    <submittedName>
        <fullName evidence="6">Sigma-54 factor interaction domain-containing protein</fullName>
    </submittedName>
</protein>
<dbReference type="SMART" id="SM00382">
    <property type="entry name" value="AAA"/>
    <property type="match status" value="1"/>
</dbReference>
<name>A0A7U7J3M1_9GAMM</name>
<dbReference type="AlphaFoldDB" id="A0A7U7J3M1"/>
<evidence type="ECO:0000256" key="4">
    <source>
        <dbReference type="ARBA" id="ARBA00023163"/>
    </source>
</evidence>
<dbReference type="InterPro" id="IPR045343">
    <property type="entry name" value="VpsR"/>
</dbReference>
<comment type="caution">
    <text evidence="6">The sequence shown here is derived from an EMBL/GenBank/DDBJ whole genome shotgun (WGS) entry which is preliminary data.</text>
</comment>
<dbReference type="FunFam" id="3.40.50.300:FF:000006">
    <property type="entry name" value="DNA-binding transcriptional regulator NtrC"/>
    <property type="match status" value="1"/>
</dbReference>
<dbReference type="InterPro" id="IPR003593">
    <property type="entry name" value="AAA+_ATPase"/>
</dbReference>
<dbReference type="Gene3D" id="1.10.8.60">
    <property type="match status" value="1"/>
</dbReference>
<dbReference type="GO" id="GO:0006355">
    <property type="term" value="P:regulation of DNA-templated transcription"/>
    <property type="evidence" value="ECO:0007669"/>
    <property type="project" value="InterPro"/>
</dbReference>
<proteinExistence type="predicted"/>
<dbReference type="InterPro" id="IPR025944">
    <property type="entry name" value="Sigma_54_int_dom_CS"/>
</dbReference>
<accession>A0A7U7J3M1</accession>
<dbReference type="SUPFAM" id="SSF46689">
    <property type="entry name" value="Homeodomain-like"/>
    <property type="match status" value="1"/>
</dbReference>
<evidence type="ECO:0000256" key="1">
    <source>
        <dbReference type="ARBA" id="ARBA00022741"/>
    </source>
</evidence>
<dbReference type="Pfam" id="PF25601">
    <property type="entry name" value="AAA_lid_14"/>
    <property type="match status" value="1"/>
</dbReference>
<dbReference type="Pfam" id="PF02954">
    <property type="entry name" value="HTH_8"/>
    <property type="match status" value="1"/>
</dbReference>
<dbReference type="OrthoDB" id="9804019at2"/>
<evidence type="ECO:0000256" key="2">
    <source>
        <dbReference type="ARBA" id="ARBA00022840"/>
    </source>
</evidence>
<dbReference type="GO" id="GO:0043565">
    <property type="term" value="F:sequence-specific DNA binding"/>
    <property type="evidence" value="ECO:0007669"/>
    <property type="project" value="InterPro"/>
</dbReference>
<dbReference type="InterPro" id="IPR009057">
    <property type="entry name" value="Homeodomain-like_sf"/>
</dbReference>
<dbReference type="InterPro" id="IPR002078">
    <property type="entry name" value="Sigma_54_int"/>
</dbReference>
<dbReference type="Gene3D" id="1.10.10.60">
    <property type="entry name" value="Homeodomain-like"/>
    <property type="match status" value="1"/>
</dbReference>
<dbReference type="SUPFAM" id="SSF52540">
    <property type="entry name" value="P-loop containing nucleoside triphosphate hydrolases"/>
    <property type="match status" value="1"/>
</dbReference>
<dbReference type="Gene3D" id="3.40.50.300">
    <property type="entry name" value="P-loop containing nucleotide triphosphate hydrolases"/>
    <property type="match status" value="1"/>
</dbReference>
<dbReference type="PROSITE" id="PS00688">
    <property type="entry name" value="SIGMA54_INTERACT_3"/>
    <property type="match status" value="1"/>
</dbReference>
<keyword evidence="7" id="KW-1185">Reference proteome</keyword>
<evidence type="ECO:0000313" key="6">
    <source>
        <dbReference type="EMBL" id="CDH44499.1"/>
    </source>
</evidence>
<keyword evidence="1" id="KW-0547">Nucleotide-binding</keyword>
<dbReference type="InterPro" id="IPR011006">
    <property type="entry name" value="CheY-like_superfamily"/>
</dbReference>
<keyword evidence="2" id="KW-0067">ATP-binding</keyword>
<dbReference type="PROSITE" id="PS50045">
    <property type="entry name" value="SIGMA54_INTERACT_4"/>
    <property type="match status" value="1"/>
</dbReference>
<dbReference type="CDD" id="cd00009">
    <property type="entry name" value="AAA"/>
    <property type="match status" value="1"/>
</dbReference>
<dbReference type="InterPro" id="IPR058031">
    <property type="entry name" value="AAA_lid_NorR"/>
</dbReference>
<feature type="domain" description="Sigma-54 factor interaction" evidence="5">
    <location>
        <begin position="190"/>
        <end position="419"/>
    </location>
</feature>